<evidence type="ECO:0000259" key="2">
    <source>
        <dbReference type="PROSITE" id="PS51781"/>
    </source>
</evidence>
<reference evidence="3 4" key="1">
    <citation type="submission" date="2018-11" db="EMBL/GenBank/DDBJ databases">
        <title>The draft genome sequence of Amphritea balenae JAMM 1525T.</title>
        <authorList>
            <person name="Fang Z."/>
            <person name="Zhang Y."/>
            <person name="Han X."/>
        </authorList>
    </citation>
    <scope>NUCLEOTIDE SEQUENCE [LARGE SCALE GENOMIC DNA]</scope>
    <source>
        <strain evidence="3 4">JAMM 1525</strain>
    </source>
</reference>
<dbReference type="RefSeq" id="WP_124926688.1">
    <property type="nucleotide sequence ID" value="NZ_BMOH01000002.1"/>
</dbReference>
<evidence type="ECO:0000313" key="4">
    <source>
        <dbReference type="Proteomes" id="UP000267535"/>
    </source>
</evidence>
<dbReference type="Proteomes" id="UP000267535">
    <property type="component" value="Unassembled WGS sequence"/>
</dbReference>
<proteinExistence type="predicted"/>
<dbReference type="SMART" id="SM00287">
    <property type="entry name" value="SH3b"/>
    <property type="match status" value="1"/>
</dbReference>
<dbReference type="Pfam" id="PF08239">
    <property type="entry name" value="SH3_3"/>
    <property type="match status" value="1"/>
</dbReference>
<dbReference type="PROSITE" id="PS51781">
    <property type="entry name" value="SH3B"/>
    <property type="match status" value="1"/>
</dbReference>
<feature type="chain" id="PRO_5018052680" evidence="1">
    <location>
        <begin position="21"/>
        <end position="182"/>
    </location>
</feature>
<dbReference type="AlphaFoldDB" id="A0A3P1SNC2"/>
<organism evidence="3 4">
    <name type="scientific">Amphritea balenae</name>
    <dbReference type="NCBI Taxonomy" id="452629"/>
    <lineage>
        <taxon>Bacteria</taxon>
        <taxon>Pseudomonadati</taxon>
        <taxon>Pseudomonadota</taxon>
        <taxon>Gammaproteobacteria</taxon>
        <taxon>Oceanospirillales</taxon>
        <taxon>Oceanospirillaceae</taxon>
        <taxon>Amphritea</taxon>
    </lineage>
</organism>
<dbReference type="EMBL" id="RQXV01000007">
    <property type="protein sequence ID" value="RRC98627.1"/>
    <property type="molecule type" value="Genomic_DNA"/>
</dbReference>
<dbReference type="OrthoDB" id="74312at2"/>
<name>A0A3P1SNC2_9GAMM</name>
<keyword evidence="4" id="KW-1185">Reference proteome</keyword>
<evidence type="ECO:0000256" key="1">
    <source>
        <dbReference type="SAM" id="SignalP"/>
    </source>
</evidence>
<feature type="signal peptide" evidence="1">
    <location>
        <begin position="1"/>
        <end position="20"/>
    </location>
</feature>
<keyword evidence="1" id="KW-0732">Signal</keyword>
<comment type="caution">
    <text evidence="3">The sequence shown here is derived from an EMBL/GenBank/DDBJ whole genome shotgun (WGS) entry which is preliminary data.</text>
</comment>
<gene>
    <name evidence="3" type="ORF">EHS89_13530</name>
</gene>
<sequence>MKWILYITLLCLLHSNHLSAQQLTSGYITATTLNVRYAPTLTSKKVGVLFLGQQVHILINQENNAWTKIITPDSGLTGWVAAQYISETPLSKTQQAKAERELVRSIILNSDDFELYEDKFLEATVKLIKSRRCRFSEVKEMQGWWHANDVSTGQVYYLYCRQKGQRKPVYLDISKQQFFSKP</sequence>
<feature type="domain" description="SH3b" evidence="2">
    <location>
        <begin position="23"/>
        <end position="89"/>
    </location>
</feature>
<accession>A0A3P1SNC2</accession>
<evidence type="ECO:0000313" key="3">
    <source>
        <dbReference type="EMBL" id="RRC98627.1"/>
    </source>
</evidence>
<protein>
    <submittedName>
        <fullName evidence="3">SH3 domain-containing protein</fullName>
    </submittedName>
</protein>
<dbReference type="InterPro" id="IPR003646">
    <property type="entry name" value="SH3-like_bac-type"/>
</dbReference>
<dbReference type="Gene3D" id="2.30.30.40">
    <property type="entry name" value="SH3 Domains"/>
    <property type="match status" value="1"/>
</dbReference>